<sequence length="245" mass="29151">QLSQEEYWEEIVKISIEVMTNLCNEVNTELEKNNRMPYLNMAYEEVLFSVVFTGKKKYYSLEHKNKPNFNPDKKIINRTLKVDYDEFIQICIWRPKKEGKQENISVKWFVSQIEAKYSCKVLKNQQLIKKGLLANEYLYKVPKPDKQFSYIVVVPEEINDNCRKKYHNKKKTVWNTQMCLFGLCAHFINYNDKYQPSPESFSKVLDHKKKSKKKKLQIAKNLLQSDDSLSLDEDEIAKIKDEELQ</sequence>
<proteinExistence type="predicted"/>
<name>A0ACA9Q143_9GLOM</name>
<protein>
    <submittedName>
        <fullName evidence="1">3121_t:CDS:1</fullName>
    </submittedName>
</protein>
<organism evidence="1 2">
    <name type="scientific">Cetraspora pellucida</name>
    <dbReference type="NCBI Taxonomy" id="1433469"/>
    <lineage>
        <taxon>Eukaryota</taxon>
        <taxon>Fungi</taxon>
        <taxon>Fungi incertae sedis</taxon>
        <taxon>Mucoromycota</taxon>
        <taxon>Glomeromycotina</taxon>
        <taxon>Glomeromycetes</taxon>
        <taxon>Diversisporales</taxon>
        <taxon>Gigasporaceae</taxon>
        <taxon>Cetraspora</taxon>
    </lineage>
</organism>
<keyword evidence="2" id="KW-1185">Reference proteome</keyword>
<dbReference type="EMBL" id="CAJVPW010033629">
    <property type="protein sequence ID" value="CAG8731585.1"/>
    <property type="molecule type" value="Genomic_DNA"/>
</dbReference>
<evidence type="ECO:0000313" key="2">
    <source>
        <dbReference type="Proteomes" id="UP000789366"/>
    </source>
</evidence>
<feature type="non-terminal residue" evidence="1">
    <location>
        <position position="1"/>
    </location>
</feature>
<gene>
    <name evidence="1" type="ORF">SPELUC_LOCUS13150</name>
</gene>
<accession>A0ACA9Q143</accession>
<evidence type="ECO:0000313" key="1">
    <source>
        <dbReference type="EMBL" id="CAG8731585.1"/>
    </source>
</evidence>
<reference evidence="1" key="1">
    <citation type="submission" date="2021-06" db="EMBL/GenBank/DDBJ databases">
        <authorList>
            <person name="Kallberg Y."/>
            <person name="Tangrot J."/>
            <person name="Rosling A."/>
        </authorList>
    </citation>
    <scope>NUCLEOTIDE SEQUENCE</scope>
    <source>
        <strain evidence="1">28 12/20/2015</strain>
    </source>
</reference>
<feature type="non-terminal residue" evidence="1">
    <location>
        <position position="245"/>
    </location>
</feature>
<dbReference type="Proteomes" id="UP000789366">
    <property type="component" value="Unassembled WGS sequence"/>
</dbReference>
<comment type="caution">
    <text evidence="1">The sequence shown here is derived from an EMBL/GenBank/DDBJ whole genome shotgun (WGS) entry which is preliminary data.</text>
</comment>